<sequence>MNFLSREMRIRHDPQYFKQNCYTNGKYHTDALNDSDMKSVYGEELFNKLHILPDPLMKNLGDTLAMNMTEGEKGKSQENKIGGESTLSGITGFFSGMMSTLAGVMFRRSKPSDIYQGTLPQTWQDSKSDYKNILNITDKTPNTVTDLSDNKTDDSNIDKLFPIMITNKECKEATDQKLYAESSSVDESFEDAFSPEDFMRLTQSAFIEYYIPSQNHKEEFLEIETPKIKVEFSKMPEHNLVSQSHQTKENTGNVTEKDPNYDLVTSCEDKLKKIRALLQNRRRNKTRIDTEGIEDNKSRRKQELFPGMPDDSIENSTDTSLNVNINENLNFGEEVDVNSSTGSSPLLKALEKSELVIEPDESFDEVSGRFHKASTSSEDSFQIVFNDVPRTRRTSECDSEDSFIVFEDNPDDCYTTNDIFGDSDSDTDSSDSESDCCDSYLSKTVKNLTDDSLYDEVDYGRILSCSEVCPDKFEEYEKHAAKKDRPVKRVTFSDEPPKVHVMRVWAFAARQARAGHWERYALDRERFKRRIADVEMAVSWVLKPQHRSRVMFQRFMPWWNAEDRRKLAENSQEQDAATDRDSKSDKTRAIEGRLAKPDTGPETSGDCPPNEEDSGNIRTVHNDGDETNAQLDNGAHSGNSLEIFSEKQNEHTAMDSEICESVINEIGKPYMGTTSESSAQKFEGV</sequence>
<keyword evidence="2" id="KW-1185">Reference proteome</keyword>
<dbReference type="PANTHER" id="PTHR16489:SF12">
    <property type="entry name" value="GH11727P"/>
    <property type="match status" value="1"/>
</dbReference>
<protein>
    <submittedName>
        <fullName evidence="3">Uncharacterized protein LOC114243898</fullName>
    </submittedName>
</protein>
<dbReference type="RefSeq" id="XP_028031349.1">
    <property type="nucleotide sequence ID" value="XM_028175548.1"/>
</dbReference>
<dbReference type="GO" id="GO:0034976">
    <property type="term" value="P:response to endoplasmic reticulum stress"/>
    <property type="evidence" value="ECO:0007669"/>
    <property type="project" value="TreeGrafter"/>
</dbReference>
<dbReference type="OrthoDB" id="5976067at2759"/>
<dbReference type="GO" id="GO:0019888">
    <property type="term" value="F:protein phosphatase regulator activity"/>
    <property type="evidence" value="ECO:0007669"/>
    <property type="project" value="TreeGrafter"/>
</dbReference>
<dbReference type="AlphaFoldDB" id="A0A6J2JT00"/>
<evidence type="ECO:0000313" key="2">
    <source>
        <dbReference type="Proteomes" id="UP000504629"/>
    </source>
</evidence>
<dbReference type="Proteomes" id="UP000504629">
    <property type="component" value="Unplaced"/>
</dbReference>
<gene>
    <name evidence="3" type="primary">LOC114243898</name>
</gene>
<organism evidence="2 3">
    <name type="scientific">Bombyx mandarina</name>
    <name type="common">Wild silk moth</name>
    <name type="synonym">Wild silkworm</name>
    <dbReference type="NCBI Taxonomy" id="7092"/>
    <lineage>
        <taxon>Eukaryota</taxon>
        <taxon>Metazoa</taxon>
        <taxon>Ecdysozoa</taxon>
        <taxon>Arthropoda</taxon>
        <taxon>Hexapoda</taxon>
        <taxon>Insecta</taxon>
        <taxon>Pterygota</taxon>
        <taxon>Neoptera</taxon>
        <taxon>Endopterygota</taxon>
        <taxon>Lepidoptera</taxon>
        <taxon>Glossata</taxon>
        <taxon>Ditrysia</taxon>
        <taxon>Bombycoidea</taxon>
        <taxon>Bombycidae</taxon>
        <taxon>Bombycinae</taxon>
        <taxon>Bombyx</taxon>
    </lineage>
</organism>
<dbReference type="InterPro" id="IPR051254">
    <property type="entry name" value="PPP1R15"/>
</dbReference>
<dbReference type="GeneID" id="114243898"/>
<accession>A0A6J2JT00</accession>
<proteinExistence type="predicted"/>
<name>A0A6J2JT00_BOMMA</name>
<dbReference type="PANTHER" id="PTHR16489">
    <property type="entry name" value="GH11727P"/>
    <property type="match status" value="1"/>
</dbReference>
<evidence type="ECO:0000256" key="1">
    <source>
        <dbReference type="SAM" id="MobiDB-lite"/>
    </source>
</evidence>
<feature type="compositionally biased region" description="Basic and acidic residues" evidence="1">
    <location>
        <begin position="577"/>
        <end position="596"/>
    </location>
</feature>
<evidence type="ECO:0000313" key="3">
    <source>
        <dbReference type="RefSeq" id="XP_028031349.1"/>
    </source>
</evidence>
<dbReference type="CTD" id="37820"/>
<feature type="region of interest" description="Disordered" evidence="1">
    <location>
        <begin position="567"/>
        <end position="633"/>
    </location>
</feature>
<dbReference type="GO" id="GO:0000164">
    <property type="term" value="C:protein phosphatase type 1 complex"/>
    <property type="evidence" value="ECO:0007669"/>
    <property type="project" value="TreeGrafter"/>
</dbReference>
<dbReference type="KEGG" id="bman:114243898"/>
<reference evidence="3" key="1">
    <citation type="submission" date="2025-08" db="UniProtKB">
        <authorList>
            <consortium name="RefSeq"/>
        </authorList>
    </citation>
    <scope>IDENTIFICATION</scope>
    <source>
        <tissue evidence="3">Silk gland</tissue>
    </source>
</reference>
<dbReference type="GO" id="GO:0005783">
    <property type="term" value="C:endoplasmic reticulum"/>
    <property type="evidence" value="ECO:0007669"/>
    <property type="project" value="TreeGrafter"/>
</dbReference>